<dbReference type="AlphaFoldDB" id="A0A841EHI0"/>
<sequence>MFSIHLQHIGKRFTFKKIVFFFAISLCFSACKSAKVASTTSTVTTPVVKKDKIVEISIKSIEAIDLEEDLSFADEVSLTYALTVVDENKKILKVVNNSWGVESVKKGQIIKADQFKKLEIVIPEKGKLLSSVILMEIDNYEKAMSTIKKINELGGLAKIPATIINIAEYETPLAIVFASLQAAGLGLKVAERFDQDDLLGQSTFELKLDSLSNTQKSYPVNLIFEGEHLKNTFRYKLTYELKIR</sequence>
<keyword evidence="1" id="KW-0449">Lipoprotein</keyword>
<protein>
    <submittedName>
        <fullName evidence="1">Putative lipoprotein YajG</fullName>
    </submittedName>
</protein>
<gene>
    <name evidence="1" type="ORF">HNP25_002305</name>
</gene>
<accession>A0A841EHI0</accession>
<organism evidence="1 2">
    <name type="scientific">Arcicella rosea</name>
    <dbReference type="NCBI Taxonomy" id="502909"/>
    <lineage>
        <taxon>Bacteria</taxon>
        <taxon>Pseudomonadati</taxon>
        <taxon>Bacteroidota</taxon>
        <taxon>Cytophagia</taxon>
        <taxon>Cytophagales</taxon>
        <taxon>Flectobacillaceae</taxon>
        <taxon>Arcicella</taxon>
    </lineage>
</organism>
<evidence type="ECO:0000313" key="2">
    <source>
        <dbReference type="Proteomes" id="UP000524404"/>
    </source>
</evidence>
<dbReference type="Proteomes" id="UP000524404">
    <property type="component" value="Unassembled WGS sequence"/>
</dbReference>
<reference evidence="1 2" key="1">
    <citation type="submission" date="2020-08" db="EMBL/GenBank/DDBJ databases">
        <title>Functional genomics of gut bacteria from endangered species of beetles.</title>
        <authorList>
            <person name="Carlos-Shanley C."/>
        </authorList>
    </citation>
    <scope>NUCLEOTIDE SEQUENCE [LARGE SCALE GENOMIC DNA]</scope>
    <source>
        <strain evidence="1 2">S00070</strain>
    </source>
</reference>
<keyword evidence="2" id="KW-1185">Reference proteome</keyword>
<name>A0A841EHI0_9BACT</name>
<proteinExistence type="predicted"/>
<comment type="caution">
    <text evidence="1">The sequence shown here is derived from an EMBL/GenBank/DDBJ whole genome shotgun (WGS) entry which is preliminary data.</text>
</comment>
<evidence type="ECO:0000313" key="1">
    <source>
        <dbReference type="EMBL" id="MBB6003647.1"/>
    </source>
</evidence>
<dbReference type="RefSeq" id="WP_184134212.1">
    <property type="nucleotide sequence ID" value="NZ_JACHKT010000015.1"/>
</dbReference>
<dbReference type="EMBL" id="JACHKT010000015">
    <property type="protein sequence ID" value="MBB6003647.1"/>
    <property type="molecule type" value="Genomic_DNA"/>
</dbReference>